<dbReference type="AlphaFoldDB" id="A0A437M1K3"/>
<dbReference type="Proteomes" id="UP000282957">
    <property type="component" value="Unassembled WGS sequence"/>
</dbReference>
<gene>
    <name evidence="1" type="ORF">EOD42_22375</name>
</gene>
<evidence type="ECO:0000313" key="2">
    <source>
        <dbReference type="Proteomes" id="UP000282957"/>
    </source>
</evidence>
<dbReference type="RefSeq" id="WP_127789822.1">
    <property type="nucleotide sequence ID" value="NZ_SACL01000011.1"/>
</dbReference>
<evidence type="ECO:0008006" key="3">
    <source>
        <dbReference type="Google" id="ProtNLM"/>
    </source>
</evidence>
<organism evidence="1 2">
    <name type="scientific">Rhodovarius crocodyli</name>
    <dbReference type="NCBI Taxonomy" id="1979269"/>
    <lineage>
        <taxon>Bacteria</taxon>
        <taxon>Pseudomonadati</taxon>
        <taxon>Pseudomonadota</taxon>
        <taxon>Alphaproteobacteria</taxon>
        <taxon>Acetobacterales</taxon>
        <taxon>Roseomonadaceae</taxon>
        <taxon>Rhodovarius</taxon>
    </lineage>
</organism>
<proteinExistence type="predicted"/>
<dbReference type="OrthoDB" id="1808144at2"/>
<accession>A0A437M1K3</accession>
<comment type="caution">
    <text evidence="1">The sequence shown here is derived from an EMBL/GenBank/DDBJ whole genome shotgun (WGS) entry which is preliminary data.</text>
</comment>
<keyword evidence="2" id="KW-1185">Reference proteome</keyword>
<dbReference type="EMBL" id="SACL01000011">
    <property type="protein sequence ID" value="RVT91404.1"/>
    <property type="molecule type" value="Genomic_DNA"/>
</dbReference>
<reference evidence="1 2" key="1">
    <citation type="submission" date="2019-01" db="EMBL/GenBank/DDBJ databases">
        <authorList>
            <person name="Chen W.-M."/>
        </authorList>
    </citation>
    <scope>NUCLEOTIDE SEQUENCE [LARGE SCALE GENOMIC DNA]</scope>
    <source>
        <strain evidence="1 2">CCP-6</strain>
    </source>
</reference>
<protein>
    <recommendedName>
        <fullName evidence="3">Phage tail protein</fullName>
    </recommendedName>
</protein>
<sequence length="151" mass="15998">MTSLALSEPVPGPRGHFRLEVRRRGVLVEVDDHPNIIVNGARTQQARLIGGDVVGRSITQIGFGEGSGAADASNSGLTNAFKKALSGVTYPAWNSVQFAFTLGTGEGNGLSIIEFGLICNNDTLFARRVRTGALVKASDLSFSGTWTITYN</sequence>
<evidence type="ECO:0000313" key="1">
    <source>
        <dbReference type="EMBL" id="RVT91404.1"/>
    </source>
</evidence>
<name>A0A437M1K3_9PROT</name>